<proteinExistence type="predicted"/>
<feature type="transmembrane region" description="Helical" evidence="1">
    <location>
        <begin position="6"/>
        <end position="26"/>
    </location>
</feature>
<feature type="transmembrane region" description="Helical" evidence="1">
    <location>
        <begin position="57"/>
        <end position="84"/>
    </location>
</feature>
<evidence type="ECO:0000313" key="3">
    <source>
        <dbReference type="Proteomes" id="UP000464524"/>
    </source>
</evidence>
<dbReference type="RefSeq" id="WP_160177944.1">
    <property type="nucleotide sequence ID" value="NZ_CP047656.1"/>
</dbReference>
<name>A0A857JFL6_9ALTE</name>
<keyword evidence="1" id="KW-0812">Transmembrane</keyword>
<evidence type="ECO:0000313" key="2">
    <source>
        <dbReference type="EMBL" id="QHJ10010.1"/>
    </source>
</evidence>
<dbReference type="KEGG" id="pmes:FX988_00219"/>
<sequence length="89" mass="10044">MDEGMVGLIVFLSVTLVCAFITHICLRNITWATEVSTLFSALIFQMVNLVMNDNPEPFIGIAVIFSLIYAFLIALLVGIPFHLFRRKRP</sequence>
<evidence type="ECO:0000256" key="1">
    <source>
        <dbReference type="SAM" id="Phobius"/>
    </source>
</evidence>
<dbReference type="AlphaFoldDB" id="A0A857JFL6"/>
<keyword evidence="1" id="KW-0472">Membrane</keyword>
<organism evidence="2 3">
    <name type="scientific">Paraglaciecola mesophila</name>
    <dbReference type="NCBI Taxonomy" id="197222"/>
    <lineage>
        <taxon>Bacteria</taxon>
        <taxon>Pseudomonadati</taxon>
        <taxon>Pseudomonadota</taxon>
        <taxon>Gammaproteobacteria</taxon>
        <taxon>Alteromonadales</taxon>
        <taxon>Alteromonadaceae</taxon>
        <taxon>Paraglaciecola</taxon>
    </lineage>
</organism>
<accession>A0A857JFL6</accession>
<dbReference type="Proteomes" id="UP000464524">
    <property type="component" value="Chromosome"/>
</dbReference>
<dbReference type="OrthoDB" id="9903467at2"/>
<keyword evidence="1" id="KW-1133">Transmembrane helix</keyword>
<keyword evidence="3" id="KW-1185">Reference proteome</keyword>
<protein>
    <submittedName>
        <fullName evidence="2">Uncharacterized protein</fullName>
    </submittedName>
</protein>
<gene>
    <name evidence="2" type="ORF">FX988_00219</name>
</gene>
<feature type="transmembrane region" description="Helical" evidence="1">
    <location>
        <begin position="31"/>
        <end position="51"/>
    </location>
</feature>
<dbReference type="EMBL" id="CP047656">
    <property type="protein sequence ID" value="QHJ10010.1"/>
    <property type="molecule type" value="Genomic_DNA"/>
</dbReference>
<reference evidence="2 3" key="1">
    <citation type="submission" date="2019-12" db="EMBL/GenBank/DDBJ databases">
        <title>Genome sequencing and assembly of endphytes of Porphyra tenera.</title>
        <authorList>
            <person name="Park J.M."/>
            <person name="Shin R."/>
            <person name="Jo S.H."/>
        </authorList>
    </citation>
    <scope>NUCLEOTIDE SEQUENCE [LARGE SCALE GENOMIC DNA]</scope>
    <source>
        <strain evidence="2 3">GPM4</strain>
    </source>
</reference>